<proteinExistence type="predicted"/>
<comment type="caution">
    <text evidence="2">The sequence shown here is derived from an EMBL/GenBank/DDBJ whole genome shotgun (WGS) entry which is preliminary data.</text>
</comment>
<evidence type="ECO:0000313" key="2">
    <source>
        <dbReference type="EMBL" id="MDS1269358.1"/>
    </source>
</evidence>
<keyword evidence="1" id="KW-0812">Transmembrane</keyword>
<evidence type="ECO:0000256" key="1">
    <source>
        <dbReference type="SAM" id="Phobius"/>
    </source>
</evidence>
<gene>
    <name evidence="2" type="ORF">RIF23_03510</name>
</gene>
<keyword evidence="3" id="KW-1185">Reference proteome</keyword>
<evidence type="ECO:0000313" key="3">
    <source>
        <dbReference type="Proteomes" id="UP001250214"/>
    </source>
</evidence>
<organism evidence="2 3">
    <name type="scientific">Lipingzhangella rawalii</name>
    <dbReference type="NCBI Taxonomy" id="2055835"/>
    <lineage>
        <taxon>Bacteria</taxon>
        <taxon>Bacillati</taxon>
        <taxon>Actinomycetota</taxon>
        <taxon>Actinomycetes</taxon>
        <taxon>Streptosporangiales</taxon>
        <taxon>Nocardiopsidaceae</taxon>
        <taxon>Lipingzhangella</taxon>
    </lineage>
</organism>
<keyword evidence="1" id="KW-1133">Transmembrane helix</keyword>
<dbReference type="Proteomes" id="UP001250214">
    <property type="component" value="Unassembled WGS sequence"/>
</dbReference>
<sequence>MTQVWGVLLIALGGLLAGGTFSLWRVNRAVALALAVCAALAVIAGILRLDY</sequence>
<accession>A0ABU2H233</accession>
<name>A0ABU2H233_9ACTN</name>
<protein>
    <submittedName>
        <fullName evidence="2">Uncharacterized protein</fullName>
    </submittedName>
</protein>
<dbReference type="EMBL" id="JAVLVT010000001">
    <property type="protein sequence ID" value="MDS1269358.1"/>
    <property type="molecule type" value="Genomic_DNA"/>
</dbReference>
<dbReference type="RefSeq" id="WP_310911268.1">
    <property type="nucleotide sequence ID" value="NZ_JAVLVT010000001.1"/>
</dbReference>
<reference evidence="3" key="1">
    <citation type="submission" date="2023-07" db="EMBL/GenBank/DDBJ databases">
        <title>Novel species in the genus Lipingzhangella isolated from Sambhar Salt Lake.</title>
        <authorList>
            <person name="Jiya N."/>
            <person name="Kajale S."/>
            <person name="Sharma A."/>
        </authorList>
    </citation>
    <scope>NUCLEOTIDE SEQUENCE [LARGE SCALE GENOMIC DNA]</scope>
    <source>
        <strain evidence="3">LS1_29</strain>
    </source>
</reference>
<keyword evidence="1" id="KW-0472">Membrane</keyword>
<feature type="transmembrane region" description="Helical" evidence="1">
    <location>
        <begin position="29"/>
        <end position="49"/>
    </location>
</feature>